<dbReference type="InterPro" id="IPR014014">
    <property type="entry name" value="RNA_helicase_DEAD_Q_motif"/>
</dbReference>
<dbReference type="GO" id="GO:0005524">
    <property type="term" value="F:ATP binding"/>
    <property type="evidence" value="ECO:0007669"/>
    <property type="project" value="UniProtKB-UniRule"/>
</dbReference>
<keyword evidence="7" id="KW-0460">Magnesium</keyword>
<feature type="domain" description="DEAD-box RNA helicase Q" evidence="8">
    <location>
        <begin position="31"/>
        <end position="59"/>
    </location>
</feature>
<dbReference type="EC" id="3.6.4.6" evidence="7"/>
<dbReference type="InterPro" id="IPR039812">
    <property type="entry name" value="Vesicle-fus_ATPase"/>
</dbReference>
<evidence type="ECO:0000256" key="7">
    <source>
        <dbReference type="RuleBase" id="RU367045"/>
    </source>
</evidence>
<keyword evidence="4" id="KW-0347">Helicase</keyword>
<proteinExistence type="inferred from homology"/>
<dbReference type="PROSITE" id="PS51195">
    <property type="entry name" value="Q_MOTIF"/>
    <property type="match status" value="1"/>
</dbReference>
<evidence type="ECO:0000256" key="1">
    <source>
        <dbReference type="ARBA" id="ARBA00006914"/>
    </source>
</evidence>
<keyword evidence="7" id="KW-0479">Metal-binding</keyword>
<keyword evidence="7" id="KW-0653">Protein transport</keyword>
<dbReference type="Gene3D" id="3.40.50.300">
    <property type="entry name" value="P-loop containing nucleotide triphosphate hydrolases"/>
    <property type="match status" value="1"/>
</dbReference>
<feature type="short sequence motif" description="Q motif" evidence="6">
    <location>
        <begin position="31"/>
        <end position="59"/>
    </location>
</feature>
<comment type="similarity">
    <text evidence="1 7">Belongs to the AAA ATPase family.</text>
</comment>
<dbReference type="GO" id="GO:0046872">
    <property type="term" value="F:metal ion binding"/>
    <property type="evidence" value="ECO:0007669"/>
    <property type="project" value="UniProtKB-UniRule"/>
</dbReference>
<evidence type="ECO:0000256" key="6">
    <source>
        <dbReference type="PROSITE-ProRule" id="PRU00552"/>
    </source>
</evidence>
<keyword evidence="7" id="KW-0963">Cytoplasm</keyword>
<comment type="caution">
    <text evidence="9">The sequence shown here is derived from an EMBL/GenBank/DDBJ whole genome shotgun (WGS) entry which is preliminary data.</text>
</comment>
<name>A0AA88HK55_ARTSF</name>
<keyword evidence="10" id="KW-1185">Reference proteome</keyword>
<gene>
    <name evidence="9" type="ORF">QYM36_016408</name>
</gene>
<keyword evidence="3 7" id="KW-0378">Hydrolase</keyword>
<evidence type="ECO:0000313" key="10">
    <source>
        <dbReference type="Proteomes" id="UP001187531"/>
    </source>
</evidence>
<accession>A0AA88HK55</accession>
<dbReference type="GO" id="GO:0005795">
    <property type="term" value="C:Golgi stack"/>
    <property type="evidence" value="ECO:0007669"/>
    <property type="project" value="TreeGrafter"/>
</dbReference>
<dbReference type="InterPro" id="IPR027417">
    <property type="entry name" value="P-loop_NTPase"/>
</dbReference>
<comment type="cofactor">
    <cofactor evidence="7">
        <name>Mg(2+)</name>
        <dbReference type="ChEBI" id="CHEBI:18420"/>
    </cofactor>
    <text evidence="7">Binds 1 Mg(2+) ion per subunit.</text>
</comment>
<keyword evidence="7" id="KW-0931">ER-Golgi transport</keyword>
<evidence type="ECO:0000259" key="8">
    <source>
        <dbReference type="PROSITE" id="PS51195"/>
    </source>
</evidence>
<comment type="function">
    <text evidence="7">Required for vesicle-mediated transport. Catalyzes the fusion of transport vesicles within the Golgi cisternae. Is also required for transport from the endoplasmic reticulum to the Golgi stack. Seems to function as a fusion protein required for the delivery of cargo proteins to all compartments of the Golgi stack independent of vesicle origin.</text>
</comment>
<sequence>MFAYGSWRKKGVVVSARTGQVSGPSPPKPVSSFTHLSLDEGLLKVIWEMEYTQPTPIQAQVVPAALLGLDVFGIAKTGAGKTCAFIWPMINHIIVKSELASLTKNFSVFELAALVQAAFSWRLFRSIKILTKEEDEFETFPDIDNVSVTRDDFFDVLLEPDKVEVEFEIDQDDVNNILTMEDFKDALDHDVKPIRLNLVLALNPFLKELASLTKNFSVFELAALVQAAFSWRLFRSIKILTKEEDEFETFPDIDNVSVTRDDFFDVLLEPDKVEVEFEIDQDDVNNILTMEDFKDALDHDVKP</sequence>
<dbReference type="Proteomes" id="UP001187531">
    <property type="component" value="Unassembled WGS sequence"/>
</dbReference>
<feature type="non-terminal residue" evidence="9">
    <location>
        <position position="1"/>
    </location>
</feature>
<dbReference type="GO" id="GO:0043001">
    <property type="term" value="P:Golgi to plasma membrane protein transport"/>
    <property type="evidence" value="ECO:0007669"/>
    <property type="project" value="TreeGrafter"/>
</dbReference>
<dbReference type="GO" id="GO:0006891">
    <property type="term" value="P:intra-Golgi vesicle-mediated transport"/>
    <property type="evidence" value="ECO:0007669"/>
    <property type="project" value="TreeGrafter"/>
</dbReference>
<protein>
    <recommendedName>
        <fullName evidence="7">Vesicle-fusing ATPase</fullName>
        <ecNumber evidence="7">3.6.4.6</ecNumber>
    </recommendedName>
</protein>
<dbReference type="GO" id="GO:0035494">
    <property type="term" value="P:SNARE complex disassembly"/>
    <property type="evidence" value="ECO:0007669"/>
    <property type="project" value="InterPro"/>
</dbReference>
<keyword evidence="2 7" id="KW-0547">Nucleotide-binding</keyword>
<evidence type="ECO:0000256" key="5">
    <source>
        <dbReference type="ARBA" id="ARBA00022840"/>
    </source>
</evidence>
<evidence type="ECO:0000256" key="3">
    <source>
        <dbReference type="ARBA" id="ARBA00022801"/>
    </source>
</evidence>
<dbReference type="PANTHER" id="PTHR23078:SF3">
    <property type="entry name" value="VESICLE-FUSING ATPASE"/>
    <property type="match status" value="1"/>
</dbReference>
<evidence type="ECO:0000256" key="4">
    <source>
        <dbReference type="ARBA" id="ARBA00022806"/>
    </source>
</evidence>
<dbReference type="Pfam" id="PF00270">
    <property type="entry name" value="DEAD"/>
    <property type="match status" value="1"/>
</dbReference>
<dbReference type="GO" id="GO:0003676">
    <property type="term" value="F:nucleic acid binding"/>
    <property type="evidence" value="ECO:0007669"/>
    <property type="project" value="InterPro"/>
</dbReference>
<dbReference type="GO" id="GO:0016887">
    <property type="term" value="F:ATP hydrolysis activity"/>
    <property type="evidence" value="ECO:0007669"/>
    <property type="project" value="InterPro"/>
</dbReference>
<dbReference type="GO" id="GO:0003724">
    <property type="term" value="F:RNA helicase activity"/>
    <property type="evidence" value="ECO:0007669"/>
    <property type="project" value="InterPro"/>
</dbReference>
<dbReference type="SUPFAM" id="SSF52540">
    <property type="entry name" value="P-loop containing nucleoside triphosphate hydrolases"/>
    <property type="match status" value="1"/>
</dbReference>
<reference evidence="9" key="1">
    <citation type="submission" date="2023-07" db="EMBL/GenBank/DDBJ databases">
        <title>Chromosome-level genome assembly of Artemia franciscana.</title>
        <authorList>
            <person name="Jo E."/>
        </authorList>
    </citation>
    <scope>NUCLEOTIDE SEQUENCE</scope>
    <source>
        <tissue evidence="9">Whole body</tissue>
    </source>
</reference>
<keyword evidence="7" id="KW-0813">Transport</keyword>
<comment type="catalytic activity">
    <reaction evidence="7">
        <text>ATP + H2O = ADP + phosphate + H(+)</text>
        <dbReference type="Rhea" id="RHEA:13065"/>
        <dbReference type="ChEBI" id="CHEBI:15377"/>
        <dbReference type="ChEBI" id="CHEBI:15378"/>
        <dbReference type="ChEBI" id="CHEBI:30616"/>
        <dbReference type="ChEBI" id="CHEBI:43474"/>
        <dbReference type="ChEBI" id="CHEBI:456216"/>
        <dbReference type="EC" id="3.6.4.6"/>
    </reaction>
</comment>
<dbReference type="AlphaFoldDB" id="A0AA88HK55"/>
<evidence type="ECO:0000313" key="9">
    <source>
        <dbReference type="EMBL" id="KAK2706357.1"/>
    </source>
</evidence>
<dbReference type="PANTHER" id="PTHR23078">
    <property type="entry name" value="VESICULAR-FUSION PROTEIN NSF"/>
    <property type="match status" value="1"/>
</dbReference>
<dbReference type="EMBL" id="JAVRJZ010000020">
    <property type="protein sequence ID" value="KAK2706357.1"/>
    <property type="molecule type" value="Genomic_DNA"/>
</dbReference>
<organism evidence="9 10">
    <name type="scientific">Artemia franciscana</name>
    <name type="common">Brine shrimp</name>
    <name type="synonym">Artemia sanfranciscana</name>
    <dbReference type="NCBI Taxonomy" id="6661"/>
    <lineage>
        <taxon>Eukaryota</taxon>
        <taxon>Metazoa</taxon>
        <taxon>Ecdysozoa</taxon>
        <taxon>Arthropoda</taxon>
        <taxon>Crustacea</taxon>
        <taxon>Branchiopoda</taxon>
        <taxon>Anostraca</taxon>
        <taxon>Artemiidae</taxon>
        <taxon>Artemia</taxon>
    </lineage>
</organism>
<evidence type="ECO:0000256" key="2">
    <source>
        <dbReference type="ARBA" id="ARBA00022741"/>
    </source>
</evidence>
<dbReference type="InterPro" id="IPR011545">
    <property type="entry name" value="DEAD/DEAH_box_helicase_dom"/>
</dbReference>
<keyword evidence="5 7" id="KW-0067">ATP-binding</keyword>
<comment type="subcellular location">
    <subcellularLocation>
        <location evidence="7">Cytoplasm</location>
    </subcellularLocation>
</comment>